<accession>A0A7W7S899</accession>
<feature type="transmembrane region" description="Helical" evidence="1">
    <location>
        <begin position="12"/>
        <end position="30"/>
    </location>
</feature>
<keyword evidence="1" id="KW-1133">Transmembrane helix</keyword>
<proteinExistence type="predicted"/>
<keyword evidence="1" id="KW-0472">Membrane</keyword>
<gene>
    <name evidence="2" type="ORF">F4556_000678</name>
</gene>
<evidence type="ECO:0000313" key="2">
    <source>
        <dbReference type="EMBL" id="MBB4945143.1"/>
    </source>
</evidence>
<dbReference type="AlphaFoldDB" id="A0A7W7S899"/>
<protein>
    <submittedName>
        <fullName evidence="2">Putative MFS family arabinose efflux permease</fullName>
    </submittedName>
</protein>
<comment type="caution">
    <text evidence="2">The sequence shown here is derived from an EMBL/GenBank/DDBJ whole genome shotgun (WGS) entry which is preliminary data.</text>
</comment>
<evidence type="ECO:0000313" key="3">
    <source>
        <dbReference type="Proteomes" id="UP000573327"/>
    </source>
</evidence>
<keyword evidence="3" id="KW-1185">Reference proteome</keyword>
<reference evidence="2 3" key="1">
    <citation type="submission" date="2020-08" db="EMBL/GenBank/DDBJ databases">
        <title>Sequencing the genomes of 1000 actinobacteria strains.</title>
        <authorList>
            <person name="Klenk H.-P."/>
        </authorList>
    </citation>
    <scope>NUCLEOTIDE SEQUENCE [LARGE SCALE GENOMIC DNA]</scope>
    <source>
        <strain evidence="2 3">DSM 44786</strain>
    </source>
</reference>
<dbReference type="EMBL" id="JACHJR010000001">
    <property type="protein sequence ID" value="MBB4945143.1"/>
    <property type="molecule type" value="Genomic_DNA"/>
</dbReference>
<evidence type="ECO:0000256" key="1">
    <source>
        <dbReference type="SAM" id="Phobius"/>
    </source>
</evidence>
<sequence>MSTGLGVTESRAGLLITVYALAAAVTAIPMTA</sequence>
<dbReference type="Proteomes" id="UP000573327">
    <property type="component" value="Unassembled WGS sequence"/>
</dbReference>
<organism evidence="2 3">
    <name type="scientific">Kitasatospora gansuensis</name>
    <dbReference type="NCBI Taxonomy" id="258050"/>
    <lineage>
        <taxon>Bacteria</taxon>
        <taxon>Bacillati</taxon>
        <taxon>Actinomycetota</taxon>
        <taxon>Actinomycetes</taxon>
        <taxon>Kitasatosporales</taxon>
        <taxon>Streptomycetaceae</taxon>
        <taxon>Kitasatospora</taxon>
    </lineage>
</organism>
<name>A0A7W7S899_9ACTN</name>
<keyword evidence="1" id="KW-0812">Transmembrane</keyword>